<name>A0A7C5Z0N4_9CREN</name>
<dbReference type="NCBIfam" id="TIGR01766">
    <property type="entry name" value="IS200/IS605 family accessory protein TnpB-like domain"/>
    <property type="match status" value="1"/>
</dbReference>
<evidence type="ECO:0000313" key="3">
    <source>
        <dbReference type="EMBL" id="HHR97138.1"/>
    </source>
</evidence>
<comment type="caution">
    <text evidence="3">The sequence shown here is derived from an EMBL/GenBank/DDBJ whole genome shotgun (WGS) entry which is preliminary data.</text>
</comment>
<dbReference type="Pfam" id="PF07282">
    <property type="entry name" value="Cas12f1-like_TNB"/>
    <property type="match status" value="1"/>
</dbReference>
<dbReference type="InterPro" id="IPR010095">
    <property type="entry name" value="Cas12f1-like_TNB"/>
</dbReference>
<gene>
    <name evidence="3" type="ORF">ENL47_10190</name>
</gene>
<evidence type="ECO:0000256" key="1">
    <source>
        <dbReference type="ARBA" id="ARBA00023125"/>
    </source>
</evidence>
<accession>A0A7C5Z0N4</accession>
<feature type="domain" description="Cas12f1-like TNB" evidence="2">
    <location>
        <begin position="304"/>
        <end position="369"/>
    </location>
</feature>
<protein>
    <submittedName>
        <fullName evidence="3">Transposase</fullName>
    </submittedName>
</protein>
<sequence>MSEVVRTVVLKSAPLPRRVFRVFIELEGMYRNMVEQLVLYAARNTITSFTKLKALKYRELRALYTQLPSHYAYMACQDASTRIRSFLKLKRRGLTSRDYPEVKNITIWLDDHLWKLNGLTSIEIASHKGWVRVELELHKQYWKYVNTGWRPASEAKVKLDRKSRRLIVYLTFKKTVEVYKPSGFVSVDVNENHVAVLIEGRVYLFETGFKDIVLGYYYRRKRIQERHDKLCGVKYRVKRKVLRKLKERKRKNDLKWKLANIIAKIAREKQYAIVLERLGKNPAREMINHVGDDQLRHRIYQASFRGVQRAIEEKARERGVPIVYVNPRSTSRLCPVHGARIIYNNGFRVGKCSVGGELWHRDVVACLNLLFRVRPGDGSNAPSLGGCSVDVTRVPFGSTAAHDPTQIPCEAWARRKSLDATIEHKLMRMSHLGTNG</sequence>
<dbReference type="AlphaFoldDB" id="A0A7C5Z0N4"/>
<organism evidence="3">
    <name type="scientific">Ignisphaera aggregans</name>
    <dbReference type="NCBI Taxonomy" id="334771"/>
    <lineage>
        <taxon>Archaea</taxon>
        <taxon>Thermoproteota</taxon>
        <taxon>Thermoprotei</taxon>
        <taxon>Desulfurococcales</taxon>
        <taxon>Desulfurococcaceae</taxon>
        <taxon>Ignisphaera</taxon>
    </lineage>
</organism>
<dbReference type="EMBL" id="DRUB01000200">
    <property type="protein sequence ID" value="HHR97138.1"/>
    <property type="molecule type" value="Genomic_DNA"/>
</dbReference>
<evidence type="ECO:0000259" key="2">
    <source>
        <dbReference type="Pfam" id="PF07282"/>
    </source>
</evidence>
<proteinExistence type="predicted"/>
<keyword evidence="1" id="KW-0238">DNA-binding</keyword>
<dbReference type="GO" id="GO:0003677">
    <property type="term" value="F:DNA binding"/>
    <property type="evidence" value="ECO:0007669"/>
    <property type="project" value="UniProtKB-KW"/>
</dbReference>
<reference evidence="3" key="1">
    <citation type="journal article" date="2020" name="mSystems">
        <title>Genome- and Community-Level Interaction Insights into Carbon Utilization and Element Cycling Functions of Hydrothermarchaeota in Hydrothermal Sediment.</title>
        <authorList>
            <person name="Zhou Z."/>
            <person name="Liu Y."/>
            <person name="Xu W."/>
            <person name="Pan J."/>
            <person name="Luo Z.H."/>
            <person name="Li M."/>
        </authorList>
    </citation>
    <scope>NUCLEOTIDE SEQUENCE [LARGE SCALE GENOMIC DNA]</scope>
    <source>
        <strain evidence="3">SpSt-1</strain>
    </source>
</reference>